<name>A0AAW1Q609_9CHLO</name>
<dbReference type="Proteomes" id="UP001438707">
    <property type="component" value="Unassembled WGS sequence"/>
</dbReference>
<organism evidence="1 2">
    <name type="scientific">Apatococcus lobatus</name>
    <dbReference type="NCBI Taxonomy" id="904363"/>
    <lineage>
        <taxon>Eukaryota</taxon>
        <taxon>Viridiplantae</taxon>
        <taxon>Chlorophyta</taxon>
        <taxon>core chlorophytes</taxon>
        <taxon>Trebouxiophyceae</taxon>
        <taxon>Chlorellales</taxon>
        <taxon>Chlorellaceae</taxon>
        <taxon>Apatococcus</taxon>
    </lineage>
</organism>
<gene>
    <name evidence="1" type="ORF">WJX74_007552</name>
</gene>
<dbReference type="AlphaFoldDB" id="A0AAW1Q609"/>
<proteinExistence type="predicted"/>
<protein>
    <submittedName>
        <fullName evidence="1">Uncharacterized protein</fullName>
    </submittedName>
</protein>
<keyword evidence="2" id="KW-1185">Reference proteome</keyword>
<comment type="caution">
    <text evidence="1">The sequence shown here is derived from an EMBL/GenBank/DDBJ whole genome shotgun (WGS) entry which is preliminary data.</text>
</comment>
<dbReference type="EMBL" id="JALJOS010000092">
    <property type="protein sequence ID" value="KAK9816068.1"/>
    <property type="molecule type" value="Genomic_DNA"/>
</dbReference>
<accession>A0AAW1Q609</accession>
<sequence>MSLHLRDSLEGAATIASHTLRTGDVWQLELRFIDAIATESCSPGSTLSEGSISGARLGNARATATVNLKGSGRGGAGGTRKCTRCSSTQSATYLYNAHFCECEDHERNGAVFQMQRG</sequence>
<reference evidence="1 2" key="1">
    <citation type="journal article" date="2024" name="Nat. Commun.">
        <title>Phylogenomics reveals the evolutionary origins of lichenization in chlorophyte algae.</title>
        <authorList>
            <person name="Puginier C."/>
            <person name="Libourel C."/>
            <person name="Otte J."/>
            <person name="Skaloud P."/>
            <person name="Haon M."/>
            <person name="Grisel S."/>
            <person name="Petersen M."/>
            <person name="Berrin J.G."/>
            <person name="Delaux P.M."/>
            <person name="Dal Grande F."/>
            <person name="Keller J."/>
        </authorList>
    </citation>
    <scope>NUCLEOTIDE SEQUENCE [LARGE SCALE GENOMIC DNA]</scope>
    <source>
        <strain evidence="1 2">SAG 2145</strain>
    </source>
</reference>
<evidence type="ECO:0000313" key="2">
    <source>
        <dbReference type="Proteomes" id="UP001438707"/>
    </source>
</evidence>
<evidence type="ECO:0000313" key="1">
    <source>
        <dbReference type="EMBL" id="KAK9816068.1"/>
    </source>
</evidence>